<evidence type="ECO:0000313" key="2">
    <source>
        <dbReference type="EMBL" id="GAU41644.1"/>
    </source>
</evidence>
<proteinExistence type="predicted"/>
<evidence type="ECO:0008006" key="4">
    <source>
        <dbReference type="Google" id="ProtNLM"/>
    </source>
</evidence>
<reference evidence="3" key="1">
    <citation type="journal article" date="2017" name="Front. Plant Sci.">
        <title>Climate Clever Clovers: New Paradigm to Reduce the Environmental Footprint of Ruminants by Breeding Low Methanogenic Forages Utilizing Haplotype Variation.</title>
        <authorList>
            <person name="Kaur P."/>
            <person name="Appels R."/>
            <person name="Bayer P.E."/>
            <person name="Keeble-Gagnere G."/>
            <person name="Wang J."/>
            <person name="Hirakawa H."/>
            <person name="Shirasawa K."/>
            <person name="Vercoe P."/>
            <person name="Stefanova K."/>
            <person name="Durmic Z."/>
            <person name="Nichols P."/>
            <person name="Revell C."/>
            <person name="Isobe S.N."/>
            <person name="Edwards D."/>
            <person name="Erskine W."/>
        </authorList>
    </citation>
    <scope>NUCLEOTIDE SEQUENCE [LARGE SCALE GENOMIC DNA]</scope>
    <source>
        <strain evidence="3">cv. Daliak</strain>
    </source>
</reference>
<keyword evidence="3" id="KW-1185">Reference proteome</keyword>
<accession>A0A2Z6NAA2</accession>
<dbReference type="Proteomes" id="UP000242715">
    <property type="component" value="Unassembled WGS sequence"/>
</dbReference>
<protein>
    <recommendedName>
        <fullName evidence="4">Pectinesterase inhibitor domain-containing protein</fullName>
    </recommendedName>
</protein>
<evidence type="ECO:0000256" key="1">
    <source>
        <dbReference type="SAM" id="SignalP"/>
    </source>
</evidence>
<dbReference type="OrthoDB" id="770764at2759"/>
<dbReference type="EMBL" id="DF973872">
    <property type="protein sequence ID" value="GAU41644.1"/>
    <property type="molecule type" value="Genomic_DNA"/>
</dbReference>
<evidence type="ECO:0000313" key="3">
    <source>
        <dbReference type="Proteomes" id="UP000242715"/>
    </source>
</evidence>
<keyword evidence="1" id="KW-0732">Signal</keyword>
<feature type="chain" id="PRO_5016396542" description="Pectinesterase inhibitor domain-containing protein" evidence="1">
    <location>
        <begin position="25"/>
        <end position="209"/>
    </location>
</feature>
<dbReference type="AlphaFoldDB" id="A0A2Z6NAA2"/>
<organism evidence="2 3">
    <name type="scientific">Trifolium subterraneum</name>
    <name type="common">Subterranean clover</name>
    <dbReference type="NCBI Taxonomy" id="3900"/>
    <lineage>
        <taxon>Eukaryota</taxon>
        <taxon>Viridiplantae</taxon>
        <taxon>Streptophyta</taxon>
        <taxon>Embryophyta</taxon>
        <taxon>Tracheophyta</taxon>
        <taxon>Spermatophyta</taxon>
        <taxon>Magnoliopsida</taxon>
        <taxon>eudicotyledons</taxon>
        <taxon>Gunneridae</taxon>
        <taxon>Pentapetalae</taxon>
        <taxon>rosids</taxon>
        <taxon>fabids</taxon>
        <taxon>Fabales</taxon>
        <taxon>Fabaceae</taxon>
        <taxon>Papilionoideae</taxon>
        <taxon>50 kb inversion clade</taxon>
        <taxon>NPAAA clade</taxon>
        <taxon>Hologalegina</taxon>
        <taxon>IRL clade</taxon>
        <taxon>Trifolieae</taxon>
        <taxon>Trifolium</taxon>
    </lineage>
</organism>
<gene>
    <name evidence="2" type="ORF">TSUD_81300</name>
</gene>
<feature type="signal peptide" evidence="1">
    <location>
        <begin position="1"/>
        <end position="24"/>
    </location>
</feature>
<sequence length="209" mass="22306">MGYTFNKTLIVILSLSSLLLSSNAVPSTRAIDVISTSVPAAAPKSSFIDFTSKSFQAKAPSTETPSSVDFISTKVNPEILKICTEGGHKTKHCIETLSKLSKGPFDVIKTLEVKVNATLDIAKTLFDTIVKLRHDPSTDKRAIKPLNLCSRFGSSSSTSLAVVEVGFYSGSVSVLVSSNGGCRFGASIVVIHSPFAVASRNFRYEALLL</sequence>
<name>A0A2Z6NAA2_TRISU</name>